<sequence length="95" mass="9944">MHTKYVAAVLLALALLGTSGFSSAAGTPPSGMHDHGGAMMGGGMMSGEMMRSCPMMGQLPPGNERLAMQMHGEMMKAMGDIMLKYADKIQTPPAK</sequence>
<comment type="caution">
    <text evidence="3">The sequence shown here is derived from an EMBL/GenBank/DDBJ whole genome shotgun (WGS) entry which is preliminary data.</text>
</comment>
<gene>
    <name evidence="3" type="ORF">NIE36_40915</name>
    <name evidence="2" type="ORF">OSB80_41020</name>
</gene>
<dbReference type="EMBL" id="JAPKHW010000060">
    <property type="protein sequence ID" value="MCX4151678.1"/>
    <property type="molecule type" value="Genomic_DNA"/>
</dbReference>
<dbReference type="Proteomes" id="UP001209412">
    <property type="component" value="Unassembled WGS sequence"/>
</dbReference>
<feature type="signal peptide" evidence="1">
    <location>
        <begin position="1"/>
        <end position="24"/>
    </location>
</feature>
<organism evidence="3 5">
    <name type="scientific">Paraburkholderia madseniana</name>
    <dbReference type="NCBI Taxonomy" id="2599607"/>
    <lineage>
        <taxon>Bacteria</taxon>
        <taxon>Pseudomonadati</taxon>
        <taxon>Pseudomonadota</taxon>
        <taxon>Betaproteobacteria</taxon>
        <taxon>Burkholderiales</taxon>
        <taxon>Burkholderiaceae</taxon>
        <taxon>Paraburkholderia</taxon>
    </lineage>
</organism>
<protein>
    <recommendedName>
        <fullName evidence="6">DUF305 domain-containing protein</fullName>
    </recommendedName>
</protein>
<evidence type="ECO:0000313" key="4">
    <source>
        <dbReference type="Proteomes" id="UP001209412"/>
    </source>
</evidence>
<name>A0AAP5BPB7_9BURK</name>
<dbReference type="Proteomes" id="UP001242288">
    <property type="component" value="Unassembled WGS sequence"/>
</dbReference>
<evidence type="ECO:0000313" key="2">
    <source>
        <dbReference type="EMBL" id="MCX4151678.1"/>
    </source>
</evidence>
<dbReference type="RefSeq" id="WP_266242211.1">
    <property type="nucleotide sequence ID" value="NZ_JAMXWF010000060.1"/>
</dbReference>
<keyword evidence="4" id="KW-1185">Reference proteome</keyword>
<feature type="chain" id="PRO_5043033703" description="DUF305 domain-containing protein" evidence="1">
    <location>
        <begin position="25"/>
        <end position="95"/>
    </location>
</feature>
<evidence type="ECO:0000313" key="3">
    <source>
        <dbReference type="EMBL" id="MDQ6413489.1"/>
    </source>
</evidence>
<dbReference type="AlphaFoldDB" id="A0AAP5BPB7"/>
<accession>A0AAP5BPB7</accession>
<evidence type="ECO:0008006" key="6">
    <source>
        <dbReference type="Google" id="ProtNLM"/>
    </source>
</evidence>
<evidence type="ECO:0000256" key="1">
    <source>
        <dbReference type="SAM" id="SignalP"/>
    </source>
</evidence>
<keyword evidence="1" id="KW-0732">Signal</keyword>
<dbReference type="EMBL" id="JAMXWF010000060">
    <property type="protein sequence ID" value="MDQ6413489.1"/>
    <property type="molecule type" value="Genomic_DNA"/>
</dbReference>
<proteinExistence type="predicted"/>
<evidence type="ECO:0000313" key="5">
    <source>
        <dbReference type="Proteomes" id="UP001242288"/>
    </source>
</evidence>
<reference evidence="3" key="1">
    <citation type="submission" date="2022-06" db="EMBL/GenBank/DDBJ databases">
        <title>PHB producers.</title>
        <authorList>
            <person name="Besaury L."/>
        </authorList>
    </citation>
    <scope>NUCLEOTIDE SEQUENCE</scope>
    <source>
        <strain evidence="3 4">SEWS6</strain>
    </source>
</reference>